<comment type="caution">
    <text evidence="3">The sequence shown here is derived from an EMBL/GenBank/DDBJ whole genome shotgun (WGS) entry which is preliminary data.</text>
</comment>
<dbReference type="EMBL" id="JAKCXM010000030">
    <property type="protein sequence ID" value="KAJ0406670.1"/>
    <property type="molecule type" value="Genomic_DNA"/>
</dbReference>
<protein>
    <recommendedName>
        <fullName evidence="5">Bifunctional GlmU protein</fullName>
    </recommendedName>
</protein>
<dbReference type="GO" id="GO:0016746">
    <property type="term" value="F:acyltransferase activity"/>
    <property type="evidence" value="ECO:0007669"/>
    <property type="project" value="UniProtKB-KW"/>
</dbReference>
<dbReference type="Proteomes" id="UP001209570">
    <property type="component" value="Unassembled WGS sequence"/>
</dbReference>
<dbReference type="InterPro" id="IPR050065">
    <property type="entry name" value="GlmU-like"/>
</dbReference>
<proteinExistence type="predicted"/>
<evidence type="ECO:0000313" key="4">
    <source>
        <dbReference type="Proteomes" id="UP001209570"/>
    </source>
</evidence>
<keyword evidence="4" id="KW-1185">Reference proteome</keyword>
<organism evidence="3 4">
    <name type="scientific">Pythium insidiosum</name>
    <name type="common">Pythiosis disease agent</name>
    <dbReference type="NCBI Taxonomy" id="114742"/>
    <lineage>
        <taxon>Eukaryota</taxon>
        <taxon>Sar</taxon>
        <taxon>Stramenopiles</taxon>
        <taxon>Oomycota</taxon>
        <taxon>Peronosporomycetes</taxon>
        <taxon>Pythiales</taxon>
        <taxon>Pythiaceae</taxon>
        <taxon>Pythium</taxon>
    </lineage>
</organism>
<dbReference type="AlphaFoldDB" id="A0AAD5M6S6"/>
<dbReference type="InterPro" id="IPR011004">
    <property type="entry name" value="Trimer_LpxA-like_sf"/>
</dbReference>
<dbReference type="Gene3D" id="2.160.10.10">
    <property type="entry name" value="Hexapeptide repeat proteins"/>
    <property type="match status" value="1"/>
</dbReference>
<dbReference type="GO" id="GO:0016779">
    <property type="term" value="F:nucleotidyltransferase activity"/>
    <property type="evidence" value="ECO:0007669"/>
    <property type="project" value="UniProtKB-ARBA"/>
</dbReference>
<evidence type="ECO:0000256" key="2">
    <source>
        <dbReference type="ARBA" id="ARBA00023315"/>
    </source>
</evidence>
<dbReference type="SUPFAM" id="SSF51161">
    <property type="entry name" value="Trimeric LpxA-like enzymes"/>
    <property type="match status" value="1"/>
</dbReference>
<evidence type="ECO:0000256" key="1">
    <source>
        <dbReference type="ARBA" id="ARBA00022679"/>
    </source>
</evidence>
<gene>
    <name evidence="3" type="ORF">P43SY_009781</name>
</gene>
<accession>A0AAD5M6S6</accession>
<evidence type="ECO:0000313" key="3">
    <source>
        <dbReference type="EMBL" id="KAJ0406670.1"/>
    </source>
</evidence>
<evidence type="ECO:0008006" key="5">
    <source>
        <dbReference type="Google" id="ProtNLM"/>
    </source>
</evidence>
<reference evidence="3" key="1">
    <citation type="submission" date="2021-12" db="EMBL/GenBank/DDBJ databases">
        <title>Prjna785345.</title>
        <authorList>
            <person name="Rujirawat T."/>
            <person name="Krajaejun T."/>
        </authorList>
    </citation>
    <scope>NUCLEOTIDE SEQUENCE</scope>
    <source>
        <strain evidence="3">Pi057C3</strain>
    </source>
</reference>
<keyword evidence="2" id="KW-0012">Acyltransferase</keyword>
<dbReference type="PANTHER" id="PTHR43584:SF8">
    <property type="entry name" value="N-ACETYLMURAMATE ALPHA-1-PHOSPHATE URIDYLYLTRANSFERASE"/>
    <property type="match status" value="1"/>
</dbReference>
<name>A0AAD5M6S6_PYTIN</name>
<dbReference type="PANTHER" id="PTHR43584">
    <property type="entry name" value="NUCLEOTIDYL TRANSFERASE"/>
    <property type="match status" value="1"/>
</dbReference>
<keyword evidence="1" id="KW-0808">Transferase</keyword>
<sequence>MSEHQPSWAALLAASAATAALTSAAMVALLRKTPSPPPPPPGSKRPAGSSVVDLRALPASDVPAVLRVESYLSADSMQSFAHAAIFRDCPHVFALLDAIHPFLERFFAEQRWRQRLDASASVTTLSPDHESKACPSYLAVSARTRLVVASDATFRPDRIINRSAADRELVVLSGAVVLGGTLDVTDGCILLGDGVVVEPYAVVKGPSVIESQSTLRSGAYLRGDVLVGRGVVLRGELKNALVLDRAELCHPGYCGDSICGARSHFGNQVTTANLNLFTSGAVLVDVEQADGRRVRYNTGRRKIGVVLGDDSQLGCSAVTDPCTLLLPRTVAYPLARLSKGVYGPDVIIKNKPMEKGVLEIARVRRS</sequence>